<dbReference type="Pfam" id="PF01261">
    <property type="entry name" value="AP_endonuc_2"/>
    <property type="match status" value="1"/>
</dbReference>
<comment type="caution">
    <text evidence="3">The sequence shown here is derived from an EMBL/GenBank/DDBJ whole genome shotgun (WGS) entry which is preliminary data.</text>
</comment>
<dbReference type="InterPro" id="IPR013022">
    <property type="entry name" value="Xyl_isomerase-like_TIM-brl"/>
</dbReference>
<proteinExistence type="predicted"/>
<evidence type="ECO:0000256" key="1">
    <source>
        <dbReference type="ARBA" id="ARBA00023235"/>
    </source>
</evidence>
<dbReference type="InterPro" id="IPR050417">
    <property type="entry name" value="Sugar_Epim/Isomerase"/>
</dbReference>
<dbReference type="InterPro" id="IPR036237">
    <property type="entry name" value="Xyl_isomerase-like_sf"/>
</dbReference>
<sequence length="151" mass="16870">MIEPEDWPILKKYGLTCGLTSSHLFVQGMNNPAYQPMCIEKIRKSIDNNTEAGFPNVITFTGFAKTEAGTISPEDGIKNCVNGYKEIIGYAEKKGVNLCLEILNSRDPVEMKGHPGYQGDHTEYCIEIIKKVGSPRLKLLFDIYHVQVMDG</sequence>
<dbReference type="EMBL" id="BARS01030615">
    <property type="protein sequence ID" value="GAG23874.1"/>
    <property type="molecule type" value="Genomic_DNA"/>
</dbReference>
<keyword evidence="1" id="KW-0413">Isomerase</keyword>
<dbReference type="AlphaFoldDB" id="X0VZG1"/>
<organism evidence="3">
    <name type="scientific">marine sediment metagenome</name>
    <dbReference type="NCBI Taxonomy" id="412755"/>
    <lineage>
        <taxon>unclassified sequences</taxon>
        <taxon>metagenomes</taxon>
        <taxon>ecological metagenomes</taxon>
    </lineage>
</organism>
<feature type="non-terminal residue" evidence="3">
    <location>
        <position position="151"/>
    </location>
</feature>
<dbReference type="PANTHER" id="PTHR43489">
    <property type="entry name" value="ISOMERASE"/>
    <property type="match status" value="1"/>
</dbReference>
<reference evidence="3" key="1">
    <citation type="journal article" date="2014" name="Front. Microbiol.">
        <title>High frequency of phylogenetically diverse reductive dehalogenase-homologous genes in deep subseafloor sedimentary metagenomes.</title>
        <authorList>
            <person name="Kawai M."/>
            <person name="Futagami T."/>
            <person name="Toyoda A."/>
            <person name="Takaki Y."/>
            <person name="Nishi S."/>
            <person name="Hori S."/>
            <person name="Arai W."/>
            <person name="Tsubouchi T."/>
            <person name="Morono Y."/>
            <person name="Uchiyama I."/>
            <person name="Ito T."/>
            <person name="Fujiyama A."/>
            <person name="Inagaki F."/>
            <person name="Takami H."/>
        </authorList>
    </citation>
    <scope>NUCLEOTIDE SEQUENCE</scope>
    <source>
        <strain evidence="3">Expedition CK06-06</strain>
    </source>
</reference>
<evidence type="ECO:0000259" key="2">
    <source>
        <dbReference type="Pfam" id="PF01261"/>
    </source>
</evidence>
<evidence type="ECO:0000313" key="3">
    <source>
        <dbReference type="EMBL" id="GAG23874.1"/>
    </source>
</evidence>
<gene>
    <name evidence="3" type="ORF">S01H1_47735</name>
</gene>
<dbReference type="SUPFAM" id="SSF51658">
    <property type="entry name" value="Xylose isomerase-like"/>
    <property type="match status" value="1"/>
</dbReference>
<accession>X0VZG1</accession>
<dbReference type="PANTHER" id="PTHR43489:SF3">
    <property type="entry name" value="XYLOSE ISOMERASE DOMAIN PROTEIN TIM BARREL"/>
    <property type="match status" value="1"/>
</dbReference>
<dbReference type="Gene3D" id="3.20.20.150">
    <property type="entry name" value="Divalent-metal-dependent TIM barrel enzymes"/>
    <property type="match status" value="1"/>
</dbReference>
<dbReference type="GO" id="GO:0016853">
    <property type="term" value="F:isomerase activity"/>
    <property type="evidence" value="ECO:0007669"/>
    <property type="project" value="UniProtKB-KW"/>
</dbReference>
<name>X0VZG1_9ZZZZ</name>
<feature type="domain" description="Xylose isomerase-like TIM barrel" evidence="2">
    <location>
        <begin position="10"/>
        <end position="149"/>
    </location>
</feature>
<protein>
    <recommendedName>
        <fullName evidence="2">Xylose isomerase-like TIM barrel domain-containing protein</fullName>
    </recommendedName>
</protein>